<dbReference type="AlphaFoldDB" id="A0A086TCL0"/>
<feature type="compositionally biased region" description="Basic and acidic residues" evidence="1">
    <location>
        <begin position="116"/>
        <end position="126"/>
    </location>
</feature>
<dbReference type="PANTHER" id="PTHR39475">
    <property type="entry name" value="CONIDIATION-SPECIFIC PROTEIN 6"/>
    <property type="match status" value="1"/>
</dbReference>
<evidence type="ECO:0000256" key="1">
    <source>
        <dbReference type="SAM" id="MobiDB-lite"/>
    </source>
</evidence>
<feature type="region of interest" description="Disordered" evidence="1">
    <location>
        <begin position="1"/>
        <end position="51"/>
    </location>
</feature>
<dbReference type="OrthoDB" id="3358750at2759"/>
<comment type="caution">
    <text evidence="2">The sequence shown here is derived from an EMBL/GenBank/DDBJ whole genome shotgun (WGS) entry which is preliminary data.</text>
</comment>
<proteinExistence type="predicted"/>
<protein>
    <submittedName>
        <fullName evidence="2">Uncharacterized protein</fullName>
    </submittedName>
</protein>
<sequence length="126" mass="13807">MSGNSQVGQHGVYEAGDQRNYKDSEIKAMNSEPYAEGKQNSHSTLDSKDERTIANKLAAEECCGKVADMVPIQRTNAPKDDFETAMSKKDPTAPAKLHGNEPSKGAQIDAELQADDEQRLREKQGK</sequence>
<feature type="compositionally biased region" description="Basic and acidic residues" evidence="1">
    <location>
        <begin position="16"/>
        <end position="26"/>
    </location>
</feature>
<feature type="compositionally biased region" description="Basic and acidic residues" evidence="1">
    <location>
        <begin position="77"/>
        <end position="91"/>
    </location>
</feature>
<gene>
    <name evidence="2" type="ORF">ACRE_021440</name>
</gene>
<evidence type="ECO:0000313" key="3">
    <source>
        <dbReference type="Proteomes" id="UP000029964"/>
    </source>
</evidence>
<evidence type="ECO:0000313" key="2">
    <source>
        <dbReference type="EMBL" id="KFH47092.1"/>
    </source>
</evidence>
<dbReference type="Proteomes" id="UP000029964">
    <property type="component" value="Unassembled WGS sequence"/>
</dbReference>
<reference evidence="3" key="1">
    <citation type="journal article" date="2014" name="Genome Announc.">
        <title>Genome sequence and annotation of Acremonium chrysogenum, producer of the beta-lactam antibiotic cephalosporin C.</title>
        <authorList>
            <person name="Terfehr D."/>
            <person name="Dahlmann T.A."/>
            <person name="Specht T."/>
            <person name="Zadra I."/>
            <person name="Kuernsteiner H."/>
            <person name="Kueck U."/>
        </authorList>
    </citation>
    <scope>NUCLEOTIDE SEQUENCE [LARGE SCALE GENOMIC DNA]</scope>
    <source>
        <strain evidence="3">ATCC 11550 / CBS 779.69 / DSM 880 / IAM 14645 / JCM 23072 / IMI 49137</strain>
    </source>
</reference>
<dbReference type="PANTHER" id="PTHR39475:SF1">
    <property type="entry name" value="CONIDIATION-SPECIFIC PROTEIN 6"/>
    <property type="match status" value="1"/>
</dbReference>
<organism evidence="2 3">
    <name type="scientific">Hapsidospora chrysogenum (strain ATCC 11550 / CBS 779.69 / DSM 880 / IAM 14645 / JCM 23072 / IMI 49137)</name>
    <name type="common">Acremonium chrysogenum</name>
    <dbReference type="NCBI Taxonomy" id="857340"/>
    <lineage>
        <taxon>Eukaryota</taxon>
        <taxon>Fungi</taxon>
        <taxon>Dikarya</taxon>
        <taxon>Ascomycota</taxon>
        <taxon>Pezizomycotina</taxon>
        <taxon>Sordariomycetes</taxon>
        <taxon>Hypocreomycetidae</taxon>
        <taxon>Hypocreales</taxon>
        <taxon>Bionectriaceae</taxon>
        <taxon>Hapsidospora</taxon>
    </lineage>
</organism>
<feature type="region of interest" description="Disordered" evidence="1">
    <location>
        <begin position="74"/>
        <end position="126"/>
    </location>
</feature>
<name>A0A086TCL0_HAPC1</name>
<dbReference type="HOGENOM" id="CLU_135765_1_0_1"/>
<dbReference type="EMBL" id="JPKY01000013">
    <property type="protein sequence ID" value="KFH47092.1"/>
    <property type="molecule type" value="Genomic_DNA"/>
</dbReference>
<keyword evidence="3" id="KW-1185">Reference proteome</keyword>
<accession>A0A086TCL0</accession>